<feature type="region of interest" description="Disordered" evidence="1">
    <location>
        <begin position="39"/>
        <end position="60"/>
    </location>
</feature>
<protein>
    <submittedName>
        <fullName evidence="3">DUF3570 domain-containing protein</fullName>
    </submittedName>
</protein>
<accession>A0A7C5LTX0</accession>
<dbReference type="Proteomes" id="UP000885830">
    <property type="component" value="Unassembled WGS sequence"/>
</dbReference>
<evidence type="ECO:0000313" key="3">
    <source>
        <dbReference type="EMBL" id="HHL43857.1"/>
    </source>
</evidence>
<comment type="caution">
    <text evidence="3">The sequence shown here is derived from an EMBL/GenBank/DDBJ whole genome shotgun (WGS) entry which is preliminary data.</text>
</comment>
<keyword evidence="2" id="KW-0732">Signal</keyword>
<sequence length="462" mass="50084">MQLKTKKRGIASALGVMTAGLLAGTPVYGQIGDEIITTSAQPNHETPEPQAPQSTEFDDDTYTDEGLIRLNGAVLVYKEDGGRVQAIEPVVGVTYNFDDQSSLSLKFTADILTGASPYGATPWRETQTLIDPPSTGASGSKTNTVVSTNVPPDVLPLATGFSDQRYAVDIGYSSPWGEGRTVSLSGGVSKERDYKSFYGNVGYSQEFNQKNTTFTAAVNFEYDISSPPGGHPRPLSLADGSLNPENRHKTVIGGLVGISQVMNRHWLAQLNYNLSSSSGYHSDPYRVTSVVDGVTGGPVRYLYEARPDKRLRQSIYFGNKIAIGSSVVDASIRGYHDDWGINSATINLAVRIPITDRFYIKPGGRYYTQSAADFFNYYLVDGAPLPQFTSPDSRLDKFSAVTGSLMLGYKTSRTGELYLRFGRYEPSAKTSTTNAPGYLSGRDLFSGTASSSLVVGYTYAFR</sequence>
<gene>
    <name evidence="3" type="ORF">ENJ42_09575</name>
</gene>
<dbReference type="EMBL" id="DRMJ01000502">
    <property type="protein sequence ID" value="HHL43857.1"/>
    <property type="molecule type" value="Genomic_DNA"/>
</dbReference>
<name>A0A7C5LTX0_9PROT</name>
<evidence type="ECO:0000256" key="1">
    <source>
        <dbReference type="SAM" id="MobiDB-lite"/>
    </source>
</evidence>
<dbReference type="InterPro" id="IPR021953">
    <property type="entry name" value="DUF3570"/>
</dbReference>
<feature type="signal peptide" evidence="2">
    <location>
        <begin position="1"/>
        <end position="23"/>
    </location>
</feature>
<organism evidence="3">
    <name type="scientific">Hellea balneolensis</name>
    <dbReference type="NCBI Taxonomy" id="287478"/>
    <lineage>
        <taxon>Bacteria</taxon>
        <taxon>Pseudomonadati</taxon>
        <taxon>Pseudomonadota</taxon>
        <taxon>Alphaproteobacteria</taxon>
        <taxon>Maricaulales</taxon>
        <taxon>Robiginitomaculaceae</taxon>
        <taxon>Hellea</taxon>
    </lineage>
</organism>
<dbReference type="Pfam" id="PF12094">
    <property type="entry name" value="DUF3570"/>
    <property type="match status" value="1"/>
</dbReference>
<proteinExistence type="predicted"/>
<feature type="chain" id="PRO_5028169034" evidence="2">
    <location>
        <begin position="24"/>
        <end position="462"/>
    </location>
</feature>
<evidence type="ECO:0000256" key="2">
    <source>
        <dbReference type="SAM" id="SignalP"/>
    </source>
</evidence>
<dbReference type="AlphaFoldDB" id="A0A7C5LTX0"/>
<reference evidence="3" key="1">
    <citation type="journal article" date="2020" name="mSystems">
        <title>Genome- and Community-Level Interaction Insights into Carbon Utilization and Element Cycling Functions of Hydrothermarchaeota in Hydrothermal Sediment.</title>
        <authorList>
            <person name="Zhou Z."/>
            <person name="Liu Y."/>
            <person name="Xu W."/>
            <person name="Pan J."/>
            <person name="Luo Z.H."/>
            <person name="Li M."/>
        </authorList>
    </citation>
    <scope>NUCLEOTIDE SEQUENCE [LARGE SCALE GENOMIC DNA]</scope>
    <source>
        <strain evidence="3">HyVt-485</strain>
    </source>
</reference>